<dbReference type="KEGG" id="lng:BSQ50_07785"/>
<dbReference type="EMBL" id="CP018180">
    <property type="protein sequence ID" value="AUJ32474.1"/>
    <property type="molecule type" value="Genomic_DNA"/>
</dbReference>
<name>A0A3S6QWN3_9LACO</name>
<keyword evidence="2" id="KW-1185">Reference proteome</keyword>
<sequence length="73" mass="8483">MIVISQAEDFKCFTEKLEQWFADVEKDQEMISHSTFAETGDLALLKVVQQLDKQVLADPKLLQQLFATYEHNH</sequence>
<dbReference type="AlphaFoldDB" id="A0A3S6QWN3"/>
<dbReference type="RefSeq" id="WP_057886792.1">
    <property type="nucleotide sequence ID" value="NZ_CP018180.1"/>
</dbReference>
<proteinExistence type="predicted"/>
<reference evidence="1 2" key="1">
    <citation type="submission" date="2016-11" db="EMBL/GenBank/DDBJ databases">
        <title>Interaction between Lactobacillus species and yeast in water kefir.</title>
        <authorList>
            <person name="Behr J."/>
            <person name="Xu D."/>
            <person name="Vogel R.F."/>
        </authorList>
    </citation>
    <scope>NUCLEOTIDE SEQUENCE [LARGE SCALE GENOMIC DNA]</scope>
    <source>
        <strain evidence="1 2">TMW 1.1827</strain>
    </source>
</reference>
<accession>A0A3S6QWN3</accession>
<dbReference type="Proteomes" id="UP000324497">
    <property type="component" value="Chromosome"/>
</dbReference>
<organism evidence="1 2">
    <name type="scientific">Liquorilactobacillus nagelii</name>
    <dbReference type="NCBI Taxonomy" id="82688"/>
    <lineage>
        <taxon>Bacteria</taxon>
        <taxon>Bacillati</taxon>
        <taxon>Bacillota</taxon>
        <taxon>Bacilli</taxon>
        <taxon>Lactobacillales</taxon>
        <taxon>Lactobacillaceae</taxon>
        <taxon>Liquorilactobacillus</taxon>
    </lineage>
</organism>
<evidence type="ECO:0000313" key="2">
    <source>
        <dbReference type="Proteomes" id="UP000324497"/>
    </source>
</evidence>
<gene>
    <name evidence="1" type="ORF">BSQ50_07785</name>
</gene>
<protein>
    <submittedName>
        <fullName evidence="1">Uncharacterized protein</fullName>
    </submittedName>
</protein>
<dbReference type="GeneID" id="78521044"/>
<evidence type="ECO:0000313" key="1">
    <source>
        <dbReference type="EMBL" id="AUJ32474.1"/>
    </source>
</evidence>